<accession>A0A814Y5W6</accession>
<sequence length="91" mass="10319">MIMLRDIEHGFLQCPSHVSLGHTDLMTISYWISGNTSRIARPSIKFRFSPTITSSCIDQQGLLTQNNPKTNELLNVEQLQLKHLSNVTIHT</sequence>
<dbReference type="Proteomes" id="UP000663882">
    <property type="component" value="Unassembled WGS sequence"/>
</dbReference>
<dbReference type="EMBL" id="CAJNOO010002007">
    <property type="protein sequence ID" value="CAF1225777.1"/>
    <property type="molecule type" value="Genomic_DNA"/>
</dbReference>
<protein>
    <submittedName>
        <fullName evidence="1">Uncharacterized protein</fullName>
    </submittedName>
</protein>
<dbReference type="Proteomes" id="UP000663823">
    <property type="component" value="Unassembled WGS sequence"/>
</dbReference>
<gene>
    <name evidence="2" type="ORF">OTI717_LOCUS18547</name>
    <name evidence="1" type="ORF">RFH988_LOCUS25895</name>
</gene>
<name>A0A814Y5W6_9BILA</name>
<dbReference type="EMBL" id="CAJOAX010002578">
    <property type="protein sequence ID" value="CAF3805925.1"/>
    <property type="molecule type" value="Genomic_DNA"/>
</dbReference>
<dbReference type="AlphaFoldDB" id="A0A814Y5W6"/>
<reference evidence="1" key="1">
    <citation type="submission" date="2021-02" db="EMBL/GenBank/DDBJ databases">
        <authorList>
            <person name="Nowell W R."/>
        </authorList>
    </citation>
    <scope>NUCLEOTIDE SEQUENCE</scope>
</reference>
<organism evidence="1 3">
    <name type="scientific">Rotaria sordida</name>
    <dbReference type="NCBI Taxonomy" id="392033"/>
    <lineage>
        <taxon>Eukaryota</taxon>
        <taxon>Metazoa</taxon>
        <taxon>Spiralia</taxon>
        <taxon>Gnathifera</taxon>
        <taxon>Rotifera</taxon>
        <taxon>Eurotatoria</taxon>
        <taxon>Bdelloidea</taxon>
        <taxon>Philodinida</taxon>
        <taxon>Philodinidae</taxon>
        <taxon>Rotaria</taxon>
    </lineage>
</organism>
<comment type="caution">
    <text evidence="1">The sequence shown here is derived from an EMBL/GenBank/DDBJ whole genome shotgun (WGS) entry which is preliminary data.</text>
</comment>
<proteinExistence type="predicted"/>
<evidence type="ECO:0000313" key="2">
    <source>
        <dbReference type="EMBL" id="CAF3805925.1"/>
    </source>
</evidence>
<evidence type="ECO:0000313" key="1">
    <source>
        <dbReference type="EMBL" id="CAF1225777.1"/>
    </source>
</evidence>
<evidence type="ECO:0000313" key="3">
    <source>
        <dbReference type="Proteomes" id="UP000663882"/>
    </source>
</evidence>